<dbReference type="HOGENOM" id="CLU_3171569_0_0_10"/>
<accession>D1PBP7</accession>
<protein>
    <submittedName>
        <fullName evidence="1">Uncharacterized protein</fullName>
    </submittedName>
</protein>
<reference evidence="1" key="1">
    <citation type="submission" date="2009-11" db="EMBL/GenBank/DDBJ databases">
        <authorList>
            <person name="Weinstock G."/>
            <person name="Sodergren E."/>
            <person name="Clifton S."/>
            <person name="Fulton L."/>
            <person name="Fulton B."/>
            <person name="Courtney L."/>
            <person name="Fronick C."/>
            <person name="Harrison M."/>
            <person name="Strong C."/>
            <person name="Farmer C."/>
            <person name="Delahaunty K."/>
            <person name="Markovic C."/>
            <person name="Hall O."/>
            <person name="Minx P."/>
            <person name="Tomlinson C."/>
            <person name="Mitreva M."/>
            <person name="Nelson J."/>
            <person name="Hou S."/>
            <person name="Wollam A."/>
            <person name="Pepin K.H."/>
            <person name="Johnson M."/>
            <person name="Bhonagiri V."/>
            <person name="Nash W.E."/>
            <person name="Warren W."/>
            <person name="Chinwalla A."/>
            <person name="Mardis E.R."/>
            <person name="Wilson R.K."/>
        </authorList>
    </citation>
    <scope>NUCLEOTIDE SEQUENCE [LARGE SCALE GENOMIC DNA]</scope>
    <source>
        <strain evidence="1">DSM 18205</strain>
    </source>
</reference>
<keyword evidence="2" id="KW-1185">Reference proteome</keyword>
<proteinExistence type="predicted"/>
<dbReference type="EMBL" id="ACBX02000012">
    <property type="protein sequence ID" value="EFB35723.1"/>
    <property type="molecule type" value="Genomic_DNA"/>
</dbReference>
<organism evidence="1 2">
    <name type="scientific">Segatella copri DSM 18205</name>
    <dbReference type="NCBI Taxonomy" id="537011"/>
    <lineage>
        <taxon>Bacteria</taxon>
        <taxon>Pseudomonadati</taxon>
        <taxon>Bacteroidota</taxon>
        <taxon>Bacteroidia</taxon>
        <taxon>Bacteroidales</taxon>
        <taxon>Prevotellaceae</taxon>
        <taxon>Segatella</taxon>
    </lineage>
</organism>
<dbReference type="PaxDb" id="537011-PREVCOP_04627"/>
<evidence type="ECO:0000313" key="2">
    <source>
        <dbReference type="Proteomes" id="UP000004477"/>
    </source>
</evidence>
<evidence type="ECO:0000313" key="1">
    <source>
        <dbReference type="EMBL" id="EFB35723.1"/>
    </source>
</evidence>
<name>D1PBP7_9BACT</name>
<dbReference type="STRING" id="537011.PREVCOP_04627"/>
<dbReference type="Proteomes" id="UP000004477">
    <property type="component" value="Unassembled WGS sequence"/>
</dbReference>
<comment type="caution">
    <text evidence="1">The sequence shown here is derived from an EMBL/GenBank/DDBJ whole genome shotgun (WGS) entry which is preliminary data.</text>
</comment>
<gene>
    <name evidence="1" type="ORF">PREVCOP_04627</name>
</gene>
<sequence length="47" mass="5695">MRDASGLFWVSFMVKAFWGDQRWNRWGQGHKGAKVLFTFLLFYLFTF</sequence>
<dbReference type="AlphaFoldDB" id="D1PBP7"/>